<evidence type="ECO:0000256" key="2">
    <source>
        <dbReference type="SAM" id="Phobius"/>
    </source>
</evidence>
<dbReference type="Proteomes" id="UP001234178">
    <property type="component" value="Unassembled WGS sequence"/>
</dbReference>
<organism evidence="3 4">
    <name type="scientific">Daphnia magna</name>
    <dbReference type="NCBI Taxonomy" id="35525"/>
    <lineage>
        <taxon>Eukaryota</taxon>
        <taxon>Metazoa</taxon>
        <taxon>Ecdysozoa</taxon>
        <taxon>Arthropoda</taxon>
        <taxon>Crustacea</taxon>
        <taxon>Branchiopoda</taxon>
        <taxon>Diplostraca</taxon>
        <taxon>Cladocera</taxon>
        <taxon>Anomopoda</taxon>
        <taxon>Daphniidae</taxon>
        <taxon>Daphnia</taxon>
    </lineage>
</organism>
<sequence length="374" mass="41199">MGVEKLSGGWAGGMGGERENGGAKAEDPHWGLIIYSQARRQRPFSTLRIKMDKLSRNCLLGLLLAASMIAACSAAAAANPAVDSKPALQNSAEHLDKIKSRESHALKSEESYANYLKSPAAPSPVPATLPPPVAGVSFPSRASPAVHPSSQPIPVPALYSNPHETTMGYVYYYLPQVAEKYYPKLKDLMPYVKNYGHSLSRFWKNMPSMRHMADRTFDITSAVGLVLLAPVMLISSILFLGFIVILFLFPAVSAFGRRRMGRDLSGVEDLNEVFDFDRFLPAEQSRRLASLAARVDNVLDNYMRALKSDTCLEKFSCQAGHMTSRLGKFTEPIITFLEPLVPSYMYKKLEAFKNGARSGNADCSEMKCKLPFFG</sequence>
<gene>
    <name evidence="3" type="ORF">OUZ56_007839</name>
</gene>
<evidence type="ECO:0000313" key="3">
    <source>
        <dbReference type="EMBL" id="KAK4022369.1"/>
    </source>
</evidence>
<evidence type="ECO:0000256" key="1">
    <source>
        <dbReference type="SAM" id="MobiDB-lite"/>
    </source>
</evidence>
<accession>A0ABR0AB66</accession>
<proteinExistence type="predicted"/>
<name>A0ABR0AB66_9CRUS</name>
<comment type="caution">
    <text evidence="3">The sequence shown here is derived from an EMBL/GenBank/DDBJ whole genome shotgun (WGS) entry which is preliminary data.</text>
</comment>
<evidence type="ECO:0000313" key="4">
    <source>
        <dbReference type="Proteomes" id="UP001234178"/>
    </source>
</evidence>
<feature type="transmembrane region" description="Helical" evidence="2">
    <location>
        <begin position="58"/>
        <end position="78"/>
    </location>
</feature>
<keyword evidence="4" id="KW-1185">Reference proteome</keyword>
<dbReference type="EMBL" id="JAOYFB010000037">
    <property type="protein sequence ID" value="KAK4022369.1"/>
    <property type="molecule type" value="Genomic_DNA"/>
</dbReference>
<protein>
    <submittedName>
        <fullName evidence="3">Uncharacterized protein</fullName>
    </submittedName>
</protein>
<reference evidence="3 4" key="1">
    <citation type="journal article" date="2023" name="Nucleic Acids Res.">
        <title>The hologenome of Daphnia magna reveals possible DNA methylation and microbiome-mediated evolution of the host genome.</title>
        <authorList>
            <person name="Chaturvedi A."/>
            <person name="Li X."/>
            <person name="Dhandapani V."/>
            <person name="Marshall H."/>
            <person name="Kissane S."/>
            <person name="Cuenca-Cambronero M."/>
            <person name="Asole G."/>
            <person name="Calvet F."/>
            <person name="Ruiz-Romero M."/>
            <person name="Marangio P."/>
            <person name="Guigo R."/>
            <person name="Rago D."/>
            <person name="Mirbahai L."/>
            <person name="Eastwood N."/>
            <person name="Colbourne J.K."/>
            <person name="Zhou J."/>
            <person name="Mallon E."/>
            <person name="Orsini L."/>
        </authorList>
    </citation>
    <scope>NUCLEOTIDE SEQUENCE [LARGE SCALE GENOMIC DNA]</scope>
    <source>
        <strain evidence="3">LRV0_1</strain>
    </source>
</reference>
<feature type="transmembrane region" description="Helical" evidence="2">
    <location>
        <begin position="219"/>
        <end position="252"/>
    </location>
</feature>
<keyword evidence="2" id="KW-0472">Membrane</keyword>
<keyword evidence="2" id="KW-0812">Transmembrane</keyword>
<feature type="region of interest" description="Disordered" evidence="1">
    <location>
        <begin position="1"/>
        <end position="24"/>
    </location>
</feature>
<keyword evidence="2" id="KW-1133">Transmembrane helix</keyword>